<dbReference type="InterPro" id="IPR036291">
    <property type="entry name" value="NAD(P)-bd_dom_sf"/>
</dbReference>
<name>A0A8B7CT50_PHODC</name>
<dbReference type="Gene3D" id="3.40.50.720">
    <property type="entry name" value="NAD(P)-binding Rossmann-like Domain"/>
    <property type="match status" value="1"/>
</dbReference>
<dbReference type="FunFam" id="3.40.50.720:FF:000084">
    <property type="entry name" value="Short-chain dehydrogenase reductase"/>
    <property type="match status" value="1"/>
</dbReference>
<accession>A0A8B7CT50</accession>
<feature type="domain" description="Ketoreductase" evidence="2">
    <location>
        <begin position="16"/>
        <end position="213"/>
    </location>
</feature>
<evidence type="ECO:0000259" key="2">
    <source>
        <dbReference type="SMART" id="SM00822"/>
    </source>
</evidence>
<dbReference type="InterPro" id="IPR020904">
    <property type="entry name" value="Sc_DH/Rdtase_CS"/>
</dbReference>
<dbReference type="CDD" id="cd05233">
    <property type="entry name" value="SDR_c"/>
    <property type="match status" value="1"/>
</dbReference>
<dbReference type="RefSeq" id="XP_008805478.2">
    <property type="nucleotide sequence ID" value="XM_008807256.4"/>
</dbReference>
<dbReference type="AlphaFoldDB" id="A0A8B7CT50"/>
<dbReference type="KEGG" id="pda:103718430"/>
<comment type="similarity">
    <text evidence="1">Belongs to the short-chain dehydrogenases/reductases (SDR) family.</text>
</comment>
<evidence type="ECO:0000313" key="4">
    <source>
        <dbReference type="RefSeq" id="XP_008805478.2"/>
    </source>
</evidence>
<proteinExistence type="inferred from homology"/>
<dbReference type="Proteomes" id="UP000228380">
    <property type="component" value="Chromosome 1"/>
</dbReference>
<reference evidence="4" key="2">
    <citation type="submission" date="2025-08" db="UniProtKB">
        <authorList>
            <consortium name="RefSeq"/>
        </authorList>
    </citation>
    <scope>IDENTIFICATION</scope>
    <source>
        <tissue evidence="4">Young leaves</tissue>
    </source>
</reference>
<dbReference type="PRINTS" id="PR00081">
    <property type="entry name" value="GDHRDH"/>
</dbReference>
<dbReference type="OrthoDB" id="47007at2759"/>
<sequence length="286" mass="30582">MAEGATDQPWRRLEGKVVMVTGASSGIGRELSLDLARAGCNIVAAARRTGRLKSLCDEINSFGSLSLSSSGPEASAVRAVAVELDVSARSSAIEASVQKAWDAFGRIDALINNAGIRGGIYSPLEWPEEEWNDLMATNLTGLWLVSKHVCKRMRDTKQKGSVINISSINGLERGQLPGNLAYSVSKTGVNALTRVMALELGVHNIRVNSISPGIFKSEITKGLMVKEWLDRVTKKTVPLQTLGTSDPALTSLVRYLIHDSSEYVSGNVFVVDAGATLPGVPLFSSL</sequence>
<reference evidence="3" key="1">
    <citation type="journal article" date="2019" name="Nat. Commun.">
        <title>Genome-wide association mapping of date palm fruit traits.</title>
        <authorList>
            <person name="Hazzouri K.M."/>
            <person name="Gros-Balthazard M."/>
            <person name="Flowers J.M."/>
            <person name="Copetti D."/>
            <person name="Lemansour A."/>
            <person name="Lebrun M."/>
            <person name="Masmoudi K."/>
            <person name="Ferrand S."/>
            <person name="Dhar M.I."/>
            <person name="Fresquez Z.A."/>
            <person name="Rosas U."/>
            <person name="Zhang J."/>
            <person name="Talag J."/>
            <person name="Lee S."/>
            <person name="Kudrna D."/>
            <person name="Powell R.F."/>
            <person name="Leitch I.J."/>
            <person name="Krueger R.R."/>
            <person name="Wing R.A."/>
            <person name="Amiri K.M.A."/>
            <person name="Purugganan M.D."/>
        </authorList>
    </citation>
    <scope>NUCLEOTIDE SEQUENCE [LARGE SCALE GENOMIC DNA]</scope>
    <source>
        <strain evidence="3">cv. Khalas</strain>
    </source>
</reference>
<dbReference type="GeneID" id="103718430"/>
<protein>
    <submittedName>
        <fullName evidence="4">3-oxoacyl-[acyl-carrier-protein] reductase FabG-like</fullName>
    </submittedName>
</protein>
<keyword evidence="3" id="KW-1185">Reference proteome</keyword>
<evidence type="ECO:0000313" key="3">
    <source>
        <dbReference type="Proteomes" id="UP000228380"/>
    </source>
</evidence>
<organism evidence="3 4">
    <name type="scientific">Phoenix dactylifera</name>
    <name type="common">Date palm</name>
    <dbReference type="NCBI Taxonomy" id="42345"/>
    <lineage>
        <taxon>Eukaryota</taxon>
        <taxon>Viridiplantae</taxon>
        <taxon>Streptophyta</taxon>
        <taxon>Embryophyta</taxon>
        <taxon>Tracheophyta</taxon>
        <taxon>Spermatophyta</taxon>
        <taxon>Magnoliopsida</taxon>
        <taxon>Liliopsida</taxon>
        <taxon>Arecaceae</taxon>
        <taxon>Coryphoideae</taxon>
        <taxon>Phoeniceae</taxon>
        <taxon>Phoenix</taxon>
    </lineage>
</organism>
<dbReference type="InterPro" id="IPR002347">
    <property type="entry name" value="SDR_fam"/>
</dbReference>
<dbReference type="InterPro" id="IPR057326">
    <property type="entry name" value="KR_dom"/>
</dbReference>
<dbReference type="PANTHER" id="PTHR44375:SF2">
    <property type="entry name" value="BETA-KETOACYL-ACP REDUCTASE-LIKE PROTEIN-RELATED"/>
    <property type="match status" value="1"/>
</dbReference>
<dbReference type="SUPFAM" id="SSF51735">
    <property type="entry name" value="NAD(P)-binding Rossmann-fold domains"/>
    <property type="match status" value="1"/>
</dbReference>
<dbReference type="PANTHER" id="PTHR44375">
    <property type="entry name" value="BETA-KETOACYL-ACP REDUCTASE-LIKE PROTEIN-RELATED"/>
    <property type="match status" value="1"/>
</dbReference>
<dbReference type="PROSITE" id="PS00061">
    <property type="entry name" value="ADH_SHORT"/>
    <property type="match status" value="1"/>
</dbReference>
<evidence type="ECO:0000256" key="1">
    <source>
        <dbReference type="RuleBase" id="RU000363"/>
    </source>
</evidence>
<dbReference type="SMART" id="SM00822">
    <property type="entry name" value="PKS_KR"/>
    <property type="match status" value="1"/>
</dbReference>
<gene>
    <name evidence="4" type="primary">LOC103718430</name>
</gene>
<dbReference type="PRINTS" id="PR00080">
    <property type="entry name" value="SDRFAMILY"/>
</dbReference>
<dbReference type="Pfam" id="PF00106">
    <property type="entry name" value="adh_short"/>
    <property type="match status" value="1"/>
</dbReference>